<evidence type="ECO:0000256" key="2">
    <source>
        <dbReference type="ARBA" id="ARBA00022980"/>
    </source>
</evidence>
<evidence type="ECO:0000313" key="6">
    <source>
        <dbReference type="EMBL" id="KAK9822671.1"/>
    </source>
</evidence>
<dbReference type="AlphaFoldDB" id="A0AAW1QME4"/>
<dbReference type="InterPro" id="IPR014722">
    <property type="entry name" value="Rib_uL2_dom2"/>
</dbReference>
<feature type="region of interest" description="Disordered" evidence="4">
    <location>
        <begin position="1"/>
        <end position="32"/>
    </location>
</feature>
<dbReference type="InterPro" id="IPR005824">
    <property type="entry name" value="KOW"/>
</dbReference>
<dbReference type="PROSITE" id="PS01108">
    <property type="entry name" value="RIBOSOMAL_L24"/>
    <property type="match status" value="1"/>
</dbReference>
<feature type="region of interest" description="Disordered" evidence="4">
    <location>
        <begin position="121"/>
        <end position="145"/>
    </location>
</feature>
<evidence type="ECO:0000256" key="4">
    <source>
        <dbReference type="SAM" id="MobiDB-lite"/>
    </source>
</evidence>
<dbReference type="InterPro" id="IPR005756">
    <property type="entry name" value="Ribosomal_uL24_euk/arc"/>
</dbReference>
<evidence type="ECO:0000256" key="3">
    <source>
        <dbReference type="ARBA" id="ARBA00023274"/>
    </source>
</evidence>
<dbReference type="FunFam" id="2.30.30.30:FF:000009">
    <property type="entry name" value="60S ribosomal protein L26"/>
    <property type="match status" value="1"/>
</dbReference>
<dbReference type="GO" id="GO:0006412">
    <property type="term" value="P:translation"/>
    <property type="evidence" value="ECO:0007669"/>
    <property type="project" value="InterPro"/>
</dbReference>
<dbReference type="CDD" id="cd06089">
    <property type="entry name" value="KOW_RPL26"/>
    <property type="match status" value="1"/>
</dbReference>
<keyword evidence="7" id="KW-1185">Reference proteome</keyword>
<dbReference type="NCBIfam" id="TIGR01080">
    <property type="entry name" value="rplX_A_E"/>
    <property type="match status" value="1"/>
</dbReference>
<sequence length="145" mass="16329">MKYSSAVSSSRRKSRKAHFSAPSSERRKLMSAPLSAELRTKYSVRAVPVRKDDEVNVVRGTYKGREGKVVQVYRKKWVIHIERITREKVNGATVNVGIDPSKVVVTKLKIDKDRKALLERKQGTKGEKGKGKFTEAEVQAMADVD</sequence>
<organism evidence="6 7">
    <name type="scientific">Elliptochloris bilobata</name>
    <dbReference type="NCBI Taxonomy" id="381761"/>
    <lineage>
        <taxon>Eukaryota</taxon>
        <taxon>Viridiplantae</taxon>
        <taxon>Chlorophyta</taxon>
        <taxon>core chlorophytes</taxon>
        <taxon>Trebouxiophyceae</taxon>
        <taxon>Trebouxiophyceae incertae sedis</taxon>
        <taxon>Elliptochloris clade</taxon>
        <taxon>Elliptochloris</taxon>
    </lineage>
</organism>
<accession>A0AAW1QME4</accession>
<reference evidence="6 7" key="1">
    <citation type="journal article" date="2024" name="Nat. Commun.">
        <title>Phylogenomics reveals the evolutionary origins of lichenization in chlorophyte algae.</title>
        <authorList>
            <person name="Puginier C."/>
            <person name="Libourel C."/>
            <person name="Otte J."/>
            <person name="Skaloud P."/>
            <person name="Haon M."/>
            <person name="Grisel S."/>
            <person name="Petersen M."/>
            <person name="Berrin J.G."/>
            <person name="Delaux P.M."/>
            <person name="Dal Grande F."/>
            <person name="Keller J."/>
        </authorList>
    </citation>
    <scope>NUCLEOTIDE SEQUENCE [LARGE SCALE GENOMIC DNA]</scope>
    <source>
        <strain evidence="6 7">SAG 245.80</strain>
    </source>
</reference>
<dbReference type="GO" id="GO:0003723">
    <property type="term" value="F:RNA binding"/>
    <property type="evidence" value="ECO:0007669"/>
    <property type="project" value="InterPro"/>
</dbReference>
<evidence type="ECO:0000256" key="1">
    <source>
        <dbReference type="ARBA" id="ARBA00010618"/>
    </source>
</evidence>
<name>A0AAW1QME4_9CHLO</name>
<evidence type="ECO:0000313" key="7">
    <source>
        <dbReference type="Proteomes" id="UP001445335"/>
    </source>
</evidence>
<dbReference type="Pfam" id="PF16906">
    <property type="entry name" value="Ribosomal_L26"/>
    <property type="match status" value="1"/>
</dbReference>
<evidence type="ECO:0000259" key="5">
    <source>
        <dbReference type="SMART" id="SM00739"/>
    </source>
</evidence>
<proteinExistence type="inferred from homology"/>
<dbReference type="Proteomes" id="UP001445335">
    <property type="component" value="Unassembled WGS sequence"/>
</dbReference>
<dbReference type="PANTHER" id="PTHR11143">
    <property type="entry name" value="60S RIBOSOMAL PROTEIN L26 FAMILY MEMBER"/>
    <property type="match status" value="1"/>
</dbReference>
<dbReference type="GO" id="GO:0015934">
    <property type="term" value="C:large ribosomal subunit"/>
    <property type="evidence" value="ECO:0007669"/>
    <property type="project" value="InterPro"/>
</dbReference>
<dbReference type="InterPro" id="IPR041988">
    <property type="entry name" value="Ribosomal_uL24_KOW"/>
</dbReference>
<dbReference type="InterPro" id="IPR008991">
    <property type="entry name" value="Translation_prot_SH3-like_sf"/>
</dbReference>
<keyword evidence="3" id="KW-0687">Ribonucleoprotein</keyword>
<dbReference type="Gene3D" id="2.30.30.30">
    <property type="match status" value="1"/>
</dbReference>
<feature type="compositionally biased region" description="Basic and acidic residues" evidence="4">
    <location>
        <begin position="121"/>
        <end position="135"/>
    </location>
</feature>
<comment type="similarity">
    <text evidence="1">Belongs to the universal ribosomal protein uL24 family.</text>
</comment>
<dbReference type="Pfam" id="PF00467">
    <property type="entry name" value="KOW"/>
    <property type="match status" value="1"/>
</dbReference>
<keyword evidence="2" id="KW-0689">Ribosomal protein</keyword>
<feature type="domain" description="KOW" evidence="5">
    <location>
        <begin position="48"/>
        <end position="75"/>
    </location>
</feature>
<gene>
    <name evidence="6" type="ORF">WJX81_007105</name>
</gene>
<dbReference type="HAMAP" id="MF_01326_A">
    <property type="entry name" value="Ribosomal_uL24_A"/>
    <property type="match status" value="1"/>
</dbReference>
<dbReference type="SMART" id="SM00739">
    <property type="entry name" value="KOW"/>
    <property type="match status" value="1"/>
</dbReference>
<protein>
    <recommendedName>
        <fullName evidence="5">KOW domain-containing protein</fullName>
    </recommendedName>
</protein>
<dbReference type="GO" id="GO:0003735">
    <property type="term" value="F:structural constituent of ribosome"/>
    <property type="evidence" value="ECO:0007669"/>
    <property type="project" value="InterPro"/>
</dbReference>
<dbReference type="EMBL" id="JALJOU010000085">
    <property type="protein sequence ID" value="KAK9822671.1"/>
    <property type="molecule type" value="Genomic_DNA"/>
</dbReference>
<comment type="caution">
    <text evidence="6">The sequence shown here is derived from an EMBL/GenBank/DDBJ whole genome shotgun (WGS) entry which is preliminary data.</text>
</comment>
<dbReference type="SUPFAM" id="SSF50104">
    <property type="entry name" value="Translation proteins SH3-like domain"/>
    <property type="match status" value="1"/>
</dbReference>
<dbReference type="InterPro" id="IPR005825">
    <property type="entry name" value="Ribosomal_uL24_CS"/>
</dbReference>